<dbReference type="EMBL" id="GG663741">
    <property type="protein sequence ID" value="EEH55991.1"/>
    <property type="molecule type" value="Genomic_DNA"/>
</dbReference>
<organism evidence="3">
    <name type="scientific">Micromonas pusilla (strain CCMP1545)</name>
    <name type="common">Picoplanktonic green alga</name>
    <dbReference type="NCBI Taxonomy" id="564608"/>
    <lineage>
        <taxon>Eukaryota</taxon>
        <taxon>Viridiplantae</taxon>
        <taxon>Chlorophyta</taxon>
        <taxon>Mamiellophyceae</taxon>
        <taxon>Mamiellales</taxon>
        <taxon>Mamiellaceae</taxon>
        <taxon>Micromonas</taxon>
    </lineage>
</organism>
<dbReference type="OrthoDB" id="10563666at2759"/>
<feature type="region of interest" description="Disordered" evidence="1">
    <location>
        <begin position="187"/>
        <end position="256"/>
    </location>
</feature>
<dbReference type="Proteomes" id="UP000001876">
    <property type="component" value="Unassembled WGS sequence"/>
</dbReference>
<feature type="compositionally biased region" description="Low complexity" evidence="1">
    <location>
        <begin position="189"/>
        <end position="256"/>
    </location>
</feature>
<feature type="region of interest" description="Disordered" evidence="1">
    <location>
        <begin position="1"/>
        <end position="28"/>
    </location>
</feature>
<evidence type="ECO:0000256" key="1">
    <source>
        <dbReference type="SAM" id="MobiDB-lite"/>
    </source>
</evidence>
<dbReference type="KEGG" id="mpp:MICPUCDRAFT_59382"/>
<name>C1MVH7_MICPC</name>
<reference evidence="2 3" key="1">
    <citation type="journal article" date="2009" name="Science">
        <title>Green evolution and dynamic adaptations revealed by genomes of the marine picoeukaryotes Micromonas.</title>
        <authorList>
            <person name="Worden A.Z."/>
            <person name="Lee J.H."/>
            <person name="Mock T."/>
            <person name="Rouze P."/>
            <person name="Simmons M.P."/>
            <person name="Aerts A.L."/>
            <person name="Allen A.E."/>
            <person name="Cuvelier M.L."/>
            <person name="Derelle E."/>
            <person name="Everett M.V."/>
            <person name="Foulon E."/>
            <person name="Grimwood J."/>
            <person name="Gundlach H."/>
            <person name="Henrissat B."/>
            <person name="Napoli C."/>
            <person name="McDonald S.M."/>
            <person name="Parker M.S."/>
            <person name="Rombauts S."/>
            <person name="Salamov A."/>
            <person name="Von Dassow P."/>
            <person name="Badger J.H."/>
            <person name="Coutinho P.M."/>
            <person name="Demir E."/>
            <person name="Dubchak I."/>
            <person name="Gentemann C."/>
            <person name="Eikrem W."/>
            <person name="Gready J.E."/>
            <person name="John U."/>
            <person name="Lanier W."/>
            <person name="Lindquist E.A."/>
            <person name="Lucas S."/>
            <person name="Mayer K.F."/>
            <person name="Moreau H."/>
            <person name="Not F."/>
            <person name="Otillar R."/>
            <person name="Panaud O."/>
            <person name="Pangilinan J."/>
            <person name="Paulsen I."/>
            <person name="Piegu B."/>
            <person name="Poliakov A."/>
            <person name="Robbens S."/>
            <person name="Schmutz J."/>
            <person name="Toulza E."/>
            <person name="Wyss T."/>
            <person name="Zelensky A."/>
            <person name="Zhou K."/>
            <person name="Armbrust E.V."/>
            <person name="Bhattacharya D."/>
            <person name="Goodenough U.W."/>
            <person name="Van de Peer Y."/>
            <person name="Grigoriev I.V."/>
        </authorList>
    </citation>
    <scope>NUCLEOTIDE SEQUENCE [LARGE SCALE GENOMIC DNA]</scope>
    <source>
        <strain evidence="2 3">CCMP1545</strain>
    </source>
</reference>
<dbReference type="RefSeq" id="XP_003060039.1">
    <property type="nucleotide sequence ID" value="XM_003059993.1"/>
</dbReference>
<dbReference type="OMA" id="KFRHPRS"/>
<proteinExistence type="predicted"/>
<gene>
    <name evidence="2" type="ORF">MICPUCDRAFT_59382</name>
</gene>
<feature type="compositionally biased region" description="Basic residues" evidence="1">
    <location>
        <begin position="1"/>
        <end position="12"/>
    </location>
</feature>
<evidence type="ECO:0000313" key="3">
    <source>
        <dbReference type="Proteomes" id="UP000001876"/>
    </source>
</evidence>
<dbReference type="GeneID" id="9685477"/>
<evidence type="ECO:0000313" key="2">
    <source>
        <dbReference type="EMBL" id="EEH55991.1"/>
    </source>
</evidence>
<sequence>MRVKFRHPRSKERRVDPPRASSPPSPPSVYWQCTGQESFADVKAAADAILSARWPFEPYDTDAFRRDSDGHLWDRKRGVARRGQSWKPAASLLDAGYGEGDELVCMAHLHKYWVKTCNSFSESRAAKTASVQAARGQVLRDEIIAQAGRPVCERTFKRPTGTTASFDEREKVAKAVKKAAKAKAKKSAIKAAKAAKEGPSAGGAPAAAAPNAGAAAAPPAKKSPAAAPAAKTKTTPLASTKSSTSKSLGGTAARAA</sequence>
<protein>
    <submittedName>
        <fullName evidence="2">Predicted protein</fullName>
    </submittedName>
</protein>
<accession>C1MVH7</accession>
<dbReference type="AlphaFoldDB" id="C1MVH7"/>
<keyword evidence="3" id="KW-1185">Reference proteome</keyword>